<evidence type="ECO:0000256" key="3">
    <source>
        <dbReference type="ARBA" id="ARBA00008056"/>
    </source>
</evidence>
<dbReference type="InterPro" id="IPR026992">
    <property type="entry name" value="DIOX_N"/>
</dbReference>
<evidence type="ECO:0000256" key="6">
    <source>
        <dbReference type="ARBA" id="ARBA00022964"/>
    </source>
</evidence>
<dbReference type="PANTHER" id="PTHR10209:SF230">
    <property type="entry name" value="SCOPOLETIN 8-HYDROXYLASE"/>
    <property type="match status" value="1"/>
</dbReference>
<evidence type="ECO:0000256" key="5">
    <source>
        <dbReference type="ARBA" id="ARBA00022723"/>
    </source>
</evidence>
<dbReference type="GO" id="GO:0016706">
    <property type="term" value="F:2-oxoglutarate-dependent dioxygenase activity"/>
    <property type="evidence" value="ECO:0007669"/>
    <property type="project" value="UniProtKB-ARBA"/>
</dbReference>
<evidence type="ECO:0000256" key="2">
    <source>
        <dbReference type="ARBA" id="ARBA00004918"/>
    </source>
</evidence>
<comment type="pathway">
    <text evidence="2">Phenylpropanoid metabolism.</text>
</comment>
<keyword evidence="7 10" id="KW-0560">Oxidoreductase</keyword>
<dbReference type="Pfam" id="PF14226">
    <property type="entry name" value="DIOX_N"/>
    <property type="match status" value="1"/>
</dbReference>
<keyword evidence="5 10" id="KW-0479">Metal-binding</keyword>
<dbReference type="OMA" id="AYIQPHA"/>
<keyword evidence="14" id="KW-1185">Reference proteome</keyword>
<evidence type="ECO:0000313" key="13">
    <source>
        <dbReference type="EMBL" id="WOG97917.1"/>
    </source>
</evidence>
<dbReference type="Pfam" id="PF03171">
    <property type="entry name" value="2OG-FeII_Oxy"/>
    <property type="match status" value="1"/>
</dbReference>
<reference evidence="12" key="1">
    <citation type="journal article" date="2016" name="Nat. Genet.">
        <title>A high-quality carrot genome assembly provides new insights into carotenoid accumulation and asterid genome evolution.</title>
        <authorList>
            <person name="Iorizzo M."/>
            <person name="Ellison S."/>
            <person name="Senalik D."/>
            <person name="Zeng P."/>
            <person name="Satapoomin P."/>
            <person name="Huang J."/>
            <person name="Bowman M."/>
            <person name="Iovene M."/>
            <person name="Sanseverino W."/>
            <person name="Cavagnaro P."/>
            <person name="Yildiz M."/>
            <person name="Macko-Podgorni A."/>
            <person name="Moranska E."/>
            <person name="Grzebelus E."/>
            <person name="Grzebelus D."/>
            <person name="Ashrafi H."/>
            <person name="Zheng Z."/>
            <person name="Cheng S."/>
            <person name="Spooner D."/>
            <person name="Van Deynze A."/>
            <person name="Simon P."/>
        </authorList>
    </citation>
    <scope>NUCLEOTIDE SEQUENCE [LARGE SCALE GENOMIC DNA]</scope>
    <source>
        <tissue evidence="12">Leaf</tissue>
    </source>
</reference>
<evidence type="ECO:0000313" key="12">
    <source>
        <dbReference type="EMBL" id="KZM98894.1"/>
    </source>
</evidence>
<evidence type="ECO:0000256" key="7">
    <source>
        <dbReference type="ARBA" id="ARBA00023002"/>
    </source>
</evidence>
<dbReference type="InterPro" id="IPR005123">
    <property type="entry name" value="Oxoglu/Fe-dep_dioxygenase_dom"/>
</dbReference>
<dbReference type="InterPro" id="IPR044861">
    <property type="entry name" value="IPNS-like_FE2OG_OXY"/>
</dbReference>
<dbReference type="GO" id="GO:0002238">
    <property type="term" value="P:response to molecule of fungal origin"/>
    <property type="evidence" value="ECO:0007669"/>
    <property type="project" value="UniProtKB-ARBA"/>
</dbReference>
<gene>
    <name evidence="12" type="ORF">DCAR_013744</name>
    <name evidence="13" type="ORF">DCAR_0417258</name>
</gene>
<feature type="domain" description="Fe2OG dioxygenase" evidence="11">
    <location>
        <begin position="201"/>
        <end position="311"/>
    </location>
</feature>
<evidence type="ECO:0000256" key="8">
    <source>
        <dbReference type="ARBA" id="ARBA00023004"/>
    </source>
</evidence>
<comment type="catalytic activity">
    <reaction evidence="9">
        <text>(E)-feruloyl-CoA + 2-oxoglutarate + O2 = (E)-6-hydroxyferuloyl-CoA + succinate + CO2</text>
        <dbReference type="Rhea" id="RHEA:57856"/>
        <dbReference type="ChEBI" id="CHEBI:15379"/>
        <dbReference type="ChEBI" id="CHEBI:16526"/>
        <dbReference type="ChEBI" id="CHEBI:16810"/>
        <dbReference type="ChEBI" id="CHEBI:30031"/>
        <dbReference type="ChEBI" id="CHEBI:87305"/>
        <dbReference type="ChEBI" id="CHEBI:142390"/>
        <dbReference type="EC" id="1.14.11.61"/>
    </reaction>
</comment>
<dbReference type="Gramene" id="KZM98894">
    <property type="protein sequence ID" value="KZM98894"/>
    <property type="gene ID" value="DCAR_013744"/>
</dbReference>
<dbReference type="EMBL" id="LNRQ01000004">
    <property type="protein sequence ID" value="KZM98894.1"/>
    <property type="molecule type" value="Genomic_DNA"/>
</dbReference>
<comment type="cofactor">
    <cofactor evidence="1">
        <name>L-ascorbate</name>
        <dbReference type="ChEBI" id="CHEBI:38290"/>
    </cofactor>
</comment>
<evidence type="ECO:0000256" key="4">
    <source>
        <dbReference type="ARBA" id="ARBA00012885"/>
    </source>
</evidence>
<dbReference type="GO" id="GO:0046872">
    <property type="term" value="F:metal ion binding"/>
    <property type="evidence" value="ECO:0007669"/>
    <property type="project" value="UniProtKB-KW"/>
</dbReference>
<keyword evidence="8 10" id="KW-0408">Iron</keyword>
<sequence length="366" mass="40739">MAPSFEDADSLFNFVVNQGNGVKGLVDSGISKVPERYIQPPCERISKPDGYQVYEHLPIDLSKLDGPEHDKVVRDIASAAETLGFFQVVNHGLPLDLLESLKEAAHKFFDQPAEKKAVYLKGASPSPSVKYGTSFIPDKEKALEWKDYISMHYTSDQDAHQFWPQDCKEVALQYLKMSMNMIKTVLRILLENLGVKLEESKIDGLLGFKMVNMNYYPACPNPDLTVGVGRHSDVGMLTVLLQDGIGGLYVRREGSTNGDDWLEIPPVSGALVINVGDTLQILSNGKYLSAEHRVRTTSKQSRVSIPVFTSPNPTETIGPFPELVERDGVAHYRDVLYADYMNNFFSNAHEGKKSLDFVQKNNHTAA</sequence>
<comment type="similarity">
    <text evidence="3 10">Belongs to the iron/ascorbate-dependent oxidoreductase family.</text>
</comment>
<protein>
    <recommendedName>
        <fullName evidence="4">feruloyl-CoA 6-hydroxylase</fullName>
        <ecNumber evidence="4">1.14.11.61</ecNumber>
    </recommendedName>
</protein>
<dbReference type="SUPFAM" id="SSF51197">
    <property type="entry name" value="Clavaminate synthase-like"/>
    <property type="match status" value="1"/>
</dbReference>
<dbReference type="AlphaFoldDB" id="A0A165Y8S4"/>
<dbReference type="OrthoDB" id="288590at2759"/>
<organism evidence="12">
    <name type="scientific">Daucus carota subsp. sativus</name>
    <name type="common">Carrot</name>
    <dbReference type="NCBI Taxonomy" id="79200"/>
    <lineage>
        <taxon>Eukaryota</taxon>
        <taxon>Viridiplantae</taxon>
        <taxon>Streptophyta</taxon>
        <taxon>Embryophyta</taxon>
        <taxon>Tracheophyta</taxon>
        <taxon>Spermatophyta</taxon>
        <taxon>Magnoliopsida</taxon>
        <taxon>eudicotyledons</taxon>
        <taxon>Gunneridae</taxon>
        <taxon>Pentapetalae</taxon>
        <taxon>asterids</taxon>
        <taxon>campanulids</taxon>
        <taxon>Apiales</taxon>
        <taxon>Apiaceae</taxon>
        <taxon>Apioideae</taxon>
        <taxon>Scandiceae</taxon>
        <taxon>Daucinae</taxon>
        <taxon>Daucus</taxon>
        <taxon>Daucus sect. Daucus</taxon>
    </lineage>
</organism>
<proteinExistence type="inferred from homology"/>
<evidence type="ECO:0000313" key="14">
    <source>
        <dbReference type="Proteomes" id="UP000077755"/>
    </source>
</evidence>
<dbReference type="EMBL" id="CP093346">
    <property type="protein sequence ID" value="WOG97917.1"/>
    <property type="molecule type" value="Genomic_DNA"/>
</dbReference>
<evidence type="ECO:0000256" key="10">
    <source>
        <dbReference type="RuleBase" id="RU003682"/>
    </source>
</evidence>
<dbReference type="GO" id="GO:0009805">
    <property type="term" value="P:coumarin biosynthetic process"/>
    <property type="evidence" value="ECO:0007669"/>
    <property type="project" value="UniProtKB-ARBA"/>
</dbReference>
<dbReference type="EC" id="1.14.11.61" evidence="4"/>
<evidence type="ECO:0000256" key="9">
    <source>
        <dbReference type="ARBA" id="ARBA00048503"/>
    </source>
</evidence>
<dbReference type="FunFam" id="2.60.120.330:FF:000023">
    <property type="entry name" value="Feruloyl CoA ortho-hydroxylase 1"/>
    <property type="match status" value="1"/>
</dbReference>
<dbReference type="Gene3D" id="2.60.120.330">
    <property type="entry name" value="B-lactam Antibiotic, Isopenicillin N Synthase, Chain"/>
    <property type="match status" value="1"/>
</dbReference>
<keyword evidence="6" id="KW-0223">Dioxygenase</keyword>
<dbReference type="PROSITE" id="PS51471">
    <property type="entry name" value="FE2OG_OXY"/>
    <property type="match status" value="1"/>
</dbReference>
<evidence type="ECO:0000259" key="11">
    <source>
        <dbReference type="PROSITE" id="PS51471"/>
    </source>
</evidence>
<accession>A0A165Y8S4</accession>
<dbReference type="InterPro" id="IPR027443">
    <property type="entry name" value="IPNS-like_sf"/>
</dbReference>
<dbReference type="KEGG" id="dcr:108216893"/>
<reference evidence="13" key="2">
    <citation type="submission" date="2022-03" db="EMBL/GenBank/DDBJ databases">
        <title>Draft title - Genomic analysis of global carrot germplasm unveils the trajectory of domestication and the origin of high carotenoid orange carrot.</title>
        <authorList>
            <person name="Iorizzo M."/>
            <person name="Ellison S."/>
            <person name="Senalik D."/>
            <person name="Macko-Podgorni A."/>
            <person name="Grzebelus D."/>
            <person name="Bostan H."/>
            <person name="Rolling W."/>
            <person name="Curaba J."/>
            <person name="Simon P."/>
        </authorList>
    </citation>
    <scope>NUCLEOTIDE SEQUENCE</scope>
    <source>
        <tissue evidence="13">Leaf</tissue>
    </source>
</reference>
<name>A0A165Y8S4_DAUCS</name>
<dbReference type="PANTHER" id="PTHR10209">
    <property type="entry name" value="OXIDOREDUCTASE, 2OG-FE II OXYGENASE FAMILY PROTEIN"/>
    <property type="match status" value="1"/>
</dbReference>
<evidence type="ECO:0000256" key="1">
    <source>
        <dbReference type="ARBA" id="ARBA00001961"/>
    </source>
</evidence>
<dbReference type="Proteomes" id="UP000077755">
    <property type="component" value="Chromosome 4"/>
</dbReference>